<feature type="domain" description="CCHC-type" evidence="2">
    <location>
        <begin position="545"/>
        <end position="560"/>
    </location>
</feature>
<dbReference type="STRING" id="121845.A0A3Q0JKZ3"/>
<evidence type="ECO:0000313" key="4">
    <source>
        <dbReference type="RefSeq" id="XP_026688997.1"/>
    </source>
</evidence>
<dbReference type="SUPFAM" id="SSF57756">
    <property type="entry name" value="Retrovirus zinc finger-like domains"/>
    <property type="match status" value="1"/>
</dbReference>
<dbReference type="SMART" id="SM00343">
    <property type="entry name" value="ZnF_C2HC"/>
    <property type="match status" value="2"/>
</dbReference>
<dbReference type="InterPro" id="IPR001878">
    <property type="entry name" value="Znf_CCHC"/>
</dbReference>
<dbReference type="PaxDb" id="121845-A0A3Q0JKZ3"/>
<protein>
    <submittedName>
        <fullName evidence="4">Uncharacterized protein LOC108254406</fullName>
    </submittedName>
</protein>
<dbReference type="Gene3D" id="4.10.60.10">
    <property type="entry name" value="Zinc finger, CCHC-type"/>
    <property type="match status" value="1"/>
</dbReference>
<dbReference type="GO" id="GO:0003676">
    <property type="term" value="F:nucleic acid binding"/>
    <property type="evidence" value="ECO:0007669"/>
    <property type="project" value="InterPro"/>
</dbReference>
<dbReference type="GO" id="GO:0008270">
    <property type="term" value="F:zinc ion binding"/>
    <property type="evidence" value="ECO:0007669"/>
    <property type="project" value="UniProtKB-KW"/>
</dbReference>
<dbReference type="KEGG" id="dci:108254406"/>
<dbReference type="AlphaFoldDB" id="A0A3Q0JKZ3"/>
<gene>
    <name evidence="4" type="primary">LOC108254406</name>
</gene>
<keyword evidence="3" id="KW-1185">Reference proteome</keyword>
<name>A0A3Q0JKZ3_DIACI</name>
<evidence type="ECO:0000259" key="2">
    <source>
        <dbReference type="PROSITE" id="PS50158"/>
    </source>
</evidence>
<proteinExistence type="predicted"/>
<accession>A0A3Q0JKZ3</accession>
<feature type="domain" description="CCHC-type" evidence="2">
    <location>
        <begin position="568"/>
        <end position="582"/>
    </location>
</feature>
<keyword evidence="1" id="KW-0862">Zinc</keyword>
<dbReference type="GeneID" id="108254406"/>
<dbReference type="Proteomes" id="UP000079169">
    <property type="component" value="Unplaced"/>
</dbReference>
<keyword evidence="1" id="KW-0479">Metal-binding</keyword>
<keyword evidence="1" id="KW-0863">Zinc-finger</keyword>
<evidence type="ECO:0000256" key="1">
    <source>
        <dbReference type="PROSITE-ProRule" id="PRU00047"/>
    </source>
</evidence>
<sequence>MNEEQYEEGDEGEYYKQIVELDLEETNSNESDVNMSEDLDTLNIFRKSTLTPRSPIEHGKLNEENDNFGTFSTPRGVLDENAAWVSPMITNPSKKRKMVASPILDPAMSEFMQAVEKMCQHSDLLNRYVKQNTKTEIKDAVKELGALAVGVRSMKKGIKDLKHSEICSPKSQEEETRKEFCNKCKQEIVDEEKLAEEIKDEIITLNGKPELDASKTIELLKKKWPGKVFETTTLVQGNITKQPPEHSKVIIITKNEIDNLSRTTNNWIDKITEQPGIVEKISTRMYKPILCEKQSKLCFLEDEEDAGVEQNNVFLIAIENEITEENMLSQVKAFKTIQMKIPSKKTLDVAPTGNISDEKIRKVLEFSFKNTKTKINIVRKEKNEKEETGKLIIKSEGTSFADLFKNVKQNINPEQLNIDFKKIRRTKDGSVMLETKGKDAETLKQEIMSKMDNITVTAIGGKKTIEILDLDPTITKEEIIEEISKISTTEEQAECTVDNLRSTRSGWQIANITVTKSLAEKLLNIGVIKIGWISCRIKQKINIDRCINCLQVGHMARQCKMPRSLDIKCLKCAGDGHIAKNCDNERFCVKCNVNGHRNDSYACPHYRALVNSLRY</sequence>
<reference evidence="4" key="1">
    <citation type="submission" date="2025-08" db="UniProtKB">
        <authorList>
            <consortium name="RefSeq"/>
        </authorList>
    </citation>
    <scope>IDENTIFICATION</scope>
</reference>
<dbReference type="RefSeq" id="XP_026688997.1">
    <property type="nucleotide sequence ID" value="XM_026833196.1"/>
</dbReference>
<dbReference type="PROSITE" id="PS50158">
    <property type="entry name" value="ZF_CCHC"/>
    <property type="match status" value="2"/>
</dbReference>
<organism evidence="3 4">
    <name type="scientific">Diaphorina citri</name>
    <name type="common">Asian citrus psyllid</name>
    <dbReference type="NCBI Taxonomy" id="121845"/>
    <lineage>
        <taxon>Eukaryota</taxon>
        <taxon>Metazoa</taxon>
        <taxon>Ecdysozoa</taxon>
        <taxon>Arthropoda</taxon>
        <taxon>Hexapoda</taxon>
        <taxon>Insecta</taxon>
        <taxon>Pterygota</taxon>
        <taxon>Neoptera</taxon>
        <taxon>Paraneoptera</taxon>
        <taxon>Hemiptera</taxon>
        <taxon>Sternorrhyncha</taxon>
        <taxon>Psylloidea</taxon>
        <taxon>Psyllidae</taxon>
        <taxon>Diaphorininae</taxon>
        <taxon>Diaphorina</taxon>
    </lineage>
</organism>
<evidence type="ECO:0000313" key="3">
    <source>
        <dbReference type="Proteomes" id="UP000079169"/>
    </source>
</evidence>
<dbReference type="InterPro" id="IPR036875">
    <property type="entry name" value="Znf_CCHC_sf"/>
</dbReference>